<dbReference type="InterPro" id="IPR019734">
    <property type="entry name" value="TPR_rpt"/>
</dbReference>
<dbReference type="AlphaFoldDB" id="A0A5K7ZCW1"/>
<evidence type="ECO:0000313" key="3">
    <source>
        <dbReference type="Proteomes" id="UP000427769"/>
    </source>
</evidence>
<protein>
    <recommendedName>
        <fullName evidence="4">Tetratricopeptide repeat protein</fullName>
    </recommendedName>
</protein>
<dbReference type="Proteomes" id="UP000427769">
    <property type="component" value="Chromosome"/>
</dbReference>
<gene>
    <name evidence="2" type="ORF">DSCW_60770</name>
</gene>
<evidence type="ECO:0000256" key="1">
    <source>
        <dbReference type="SAM" id="Phobius"/>
    </source>
</evidence>
<keyword evidence="3" id="KW-1185">Reference proteome</keyword>
<keyword evidence="1" id="KW-0472">Membrane</keyword>
<dbReference type="Pfam" id="PF13174">
    <property type="entry name" value="TPR_6"/>
    <property type="match status" value="2"/>
</dbReference>
<dbReference type="KEGG" id="dwd:DSCW_60770"/>
<keyword evidence="1" id="KW-0812">Transmembrane</keyword>
<feature type="transmembrane region" description="Helical" evidence="1">
    <location>
        <begin position="137"/>
        <end position="158"/>
    </location>
</feature>
<dbReference type="SUPFAM" id="SSF48452">
    <property type="entry name" value="TPR-like"/>
    <property type="match status" value="1"/>
</dbReference>
<name>A0A5K7ZCW1_9BACT</name>
<accession>A0A5K7ZCW1</accession>
<feature type="transmembrane region" description="Helical" evidence="1">
    <location>
        <begin position="39"/>
        <end position="61"/>
    </location>
</feature>
<feature type="transmembrane region" description="Helical" evidence="1">
    <location>
        <begin position="109"/>
        <end position="131"/>
    </location>
</feature>
<feature type="transmembrane region" description="Helical" evidence="1">
    <location>
        <begin position="67"/>
        <end position="88"/>
    </location>
</feature>
<dbReference type="EMBL" id="AP021875">
    <property type="protein sequence ID" value="BBO78660.1"/>
    <property type="molecule type" value="Genomic_DNA"/>
</dbReference>
<sequence>MGGYHQGEKLHMCPQCNRPVTWLGVGNIIDPFWKRLPRFFLYPFTTRPLLLMVVLSVLAALLSGSGIFGLFTAVAVWGIAFKYAYAVLQSTASGNLTAPKLDGRTLYENFGPVIKQVGIYVAIFFLAGIVFAKLGMALGIGFIVLATIFLPAMIILLVTTESLIQAINPMMFVSLAVRIGWGYLLMYFFYSILGGAPALLGRHVIQYLPPAMHVFLFTFVKIYYTFIAYHLMGYVILQYHQDIGYQVDFEDFKDERAETDAASPALDDPDSLLLRRINQLIKEGDHEGAINVIESETGEESITDSLLSQRYFTLLAMTGAKDKLPTHGRRHLDLLVRDENKTEAVDVYLQCLAVDPNFSPSARALFKTGAWLDEAGKSKEAIGAFNKLTKKHPGDPLVPKSYFRAAQIFNERLTNPQRAKKILTGLLKKYPGHDIVPFAQRYLQQMG</sequence>
<evidence type="ECO:0008006" key="4">
    <source>
        <dbReference type="Google" id="ProtNLM"/>
    </source>
</evidence>
<organism evidence="2 3">
    <name type="scientific">Desulfosarcina widdelii</name>
    <dbReference type="NCBI Taxonomy" id="947919"/>
    <lineage>
        <taxon>Bacteria</taxon>
        <taxon>Pseudomonadati</taxon>
        <taxon>Thermodesulfobacteriota</taxon>
        <taxon>Desulfobacteria</taxon>
        <taxon>Desulfobacterales</taxon>
        <taxon>Desulfosarcinaceae</taxon>
        <taxon>Desulfosarcina</taxon>
    </lineage>
</organism>
<feature type="transmembrane region" description="Helical" evidence="1">
    <location>
        <begin position="170"/>
        <end position="193"/>
    </location>
</feature>
<dbReference type="Gene3D" id="1.25.40.10">
    <property type="entry name" value="Tetratricopeptide repeat domain"/>
    <property type="match status" value="1"/>
</dbReference>
<evidence type="ECO:0000313" key="2">
    <source>
        <dbReference type="EMBL" id="BBO78660.1"/>
    </source>
</evidence>
<dbReference type="InterPro" id="IPR011990">
    <property type="entry name" value="TPR-like_helical_dom_sf"/>
</dbReference>
<proteinExistence type="predicted"/>
<feature type="transmembrane region" description="Helical" evidence="1">
    <location>
        <begin position="213"/>
        <end position="237"/>
    </location>
</feature>
<reference evidence="2 3" key="1">
    <citation type="submission" date="2019-11" db="EMBL/GenBank/DDBJ databases">
        <title>Comparative genomics of hydrocarbon-degrading Desulfosarcina strains.</title>
        <authorList>
            <person name="Watanabe M."/>
            <person name="Kojima H."/>
            <person name="Fukui M."/>
        </authorList>
    </citation>
    <scope>NUCLEOTIDE SEQUENCE [LARGE SCALE GENOMIC DNA]</scope>
    <source>
        <strain evidence="2 3">PP31</strain>
    </source>
</reference>
<keyword evidence="1" id="KW-1133">Transmembrane helix</keyword>